<organism evidence="3 4">
    <name type="scientific">Hyalella azteca</name>
    <name type="common">Amphipod</name>
    <dbReference type="NCBI Taxonomy" id="294128"/>
    <lineage>
        <taxon>Eukaryota</taxon>
        <taxon>Metazoa</taxon>
        <taxon>Ecdysozoa</taxon>
        <taxon>Arthropoda</taxon>
        <taxon>Crustacea</taxon>
        <taxon>Multicrustacea</taxon>
        <taxon>Malacostraca</taxon>
        <taxon>Eumalacostraca</taxon>
        <taxon>Peracarida</taxon>
        <taxon>Amphipoda</taxon>
        <taxon>Senticaudata</taxon>
        <taxon>Talitrida</taxon>
        <taxon>Talitroidea</taxon>
        <taxon>Hyalellidae</taxon>
        <taxon>Hyalella</taxon>
    </lineage>
</organism>
<dbReference type="Pfam" id="PF13872">
    <property type="entry name" value="AAA_34"/>
    <property type="match status" value="1"/>
</dbReference>
<dbReference type="PROSITE" id="PS51194">
    <property type="entry name" value="HELICASE_CTER"/>
    <property type="match status" value="1"/>
</dbReference>
<dbReference type="InterPro" id="IPR027417">
    <property type="entry name" value="P-loop_NTPase"/>
</dbReference>
<dbReference type="Pfam" id="PF13871">
    <property type="entry name" value="Helicase_C_4"/>
    <property type="match status" value="1"/>
</dbReference>
<protein>
    <submittedName>
        <fullName evidence="4">Protein strawberry notch homolog</fullName>
    </submittedName>
</protein>
<reference evidence="4" key="1">
    <citation type="submission" date="2025-08" db="UniProtKB">
        <authorList>
            <consortium name="RefSeq"/>
        </authorList>
    </citation>
    <scope>IDENTIFICATION</scope>
    <source>
        <tissue evidence="4">Whole organism</tissue>
    </source>
</reference>
<gene>
    <name evidence="4" type="primary">LOC108669141</name>
</gene>
<name>A0A8B7NE98_HYAAZ</name>
<accession>A0A8B7NE98</accession>
<keyword evidence="3" id="KW-1185">Reference proteome</keyword>
<dbReference type="InterPro" id="IPR026937">
    <property type="entry name" value="SBNO_Helicase_C_dom"/>
</dbReference>
<dbReference type="InterPro" id="IPR057332">
    <property type="entry name" value="SBNO_a/b_dom"/>
</dbReference>
<feature type="domain" description="Helicase C-terminal" evidence="2">
    <location>
        <begin position="609"/>
        <end position="781"/>
    </location>
</feature>
<dbReference type="InterPro" id="IPR026741">
    <property type="entry name" value="SNO"/>
</dbReference>
<evidence type="ECO:0000313" key="3">
    <source>
        <dbReference type="Proteomes" id="UP000694843"/>
    </source>
</evidence>
<dbReference type="RefSeq" id="XP_018011928.1">
    <property type="nucleotide sequence ID" value="XM_018156439.2"/>
</dbReference>
<dbReference type="Gene3D" id="3.40.50.300">
    <property type="entry name" value="P-loop containing nucleotide triphosphate hydrolases"/>
    <property type="match status" value="2"/>
</dbReference>
<sequence>MMSLMAESLWNRPTMPDTCEIQPMEWSNNDYSVEDFVQHPMLLPNGYPYNFAPRMEHRRPHYPPVRQPKPRRSMDVGAMRTPYSNYCTQLSLGGPSYEPRYPSYGYPSPPNLVPYNLQNNFPGPKSSISPDECKYKPMSYNSQECPASMPFHQVPENRVRWDEPKCDPVIVIDVDEPDDKEAADCSKDDEEELQDDYDQSTYVTYVPKEVNFGVPHPSDVVESESLSCVDSPKITYKLSLPETVFSEGKLSNVQIEAVIYACQAHEQRLPSGERMGFLLGDGVGLGKGRTIAGIVRENWIKGEKKALWVSASRDLELDARRDLDDVGALDIAICPVTRVPYSKDVEHYISKGVLFSTYTSLMSKKSGNFSKYESRLDQIIHWLGPNFNGLIVFDESHRARRINGEKIKEANSTGKVVIRLQKDFPNARIVYASATMACDPSHLGHMTRLGLWKTESTFTNFKSKIENLNMMEMVSMELKQKGVYLARRLSFKGVKYETKNIDPDEKFLQVYEKSCALWTEMRREFYARDDINSKHNRAYFWGANQSFFRYLCIAAKVESVIQMTREALNENCCVVIGLQLTGEANSLDMKFNAIHDELDQGIVSPAKCAVERVMKKIPELCTPKTLELFKSVADDLPRNTLDVLIENLGGESKVAELTGRKRSANVKSANIHEKDAFMRGDKLVAVISDAASTGISLQSDRRALNQKKRVHICLELPWSADASIQQMGRTHRSNQVVPPKYICPVTDIAGEKRFAWGLAKKLEKLGALTQSDRRVQGASLLLDCNLHESLANEAIDALLSDAFERNLKLNSKSEDLMSTYLANVGLTPHKKEGISWQKFLNRLLGLPPAVQTTIFDAFQVTYRRVMSKAIEKNEVKFGSNSLIATSLEVLEKLQYKDTGSFSHDEQVTLQKIRLQLGMTWEEAKQLHDNLAEKLPSDGFYEKICSSSNSDIILLLFDRDRNVQTSVGPGYTGHERLYSSEKIPARYQKITPEEAKEKWELQYQHLENGCRHKFEFKKPKCLESCCESKIFREKFIVTGSVLSISGVIDIGTTESLNIQLKNPLEESEYNRFIGLDLKQSSFQKLKAYLEKQKYAPKPACALENNDNNSPLMDNVTRGINSNFPSCANETRTFPNIASNSMNLPPCGAKASALESPYHKFNFTYSIDEVEELIEHEMQGHSTQQLPVCYHSKPELPTSSGLPNTCWSSTSGSMMDSIYPSRAITPEFMDQNLCQDVEVDGKRHKIDYILNFLDFFLK</sequence>
<dbReference type="GO" id="GO:0006355">
    <property type="term" value="P:regulation of DNA-templated transcription"/>
    <property type="evidence" value="ECO:0007669"/>
    <property type="project" value="InterPro"/>
</dbReference>
<evidence type="ECO:0000313" key="4">
    <source>
        <dbReference type="RefSeq" id="XP_018011928.1"/>
    </source>
</evidence>
<dbReference type="SUPFAM" id="SSF52540">
    <property type="entry name" value="P-loop containing nucleoside triphosphate hydrolases"/>
    <property type="match status" value="2"/>
</dbReference>
<proteinExistence type="inferred from homology"/>
<dbReference type="Pfam" id="PF25373">
    <property type="entry name" value="SBNO"/>
    <property type="match status" value="1"/>
</dbReference>
<dbReference type="PANTHER" id="PTHR12706">
    <property type="entry name" value="STRAWBERRY NOTCH-RELATED"/>
    <property type="match status" value="1"/>
</dbReference>
<comment type="similarity">
    <text evidence="1">Belongs to the SBNO family.</text>
</comment>
<dbReference type="OrthoDB" id="421838at2759"/>
<dbReference type="Proteomes" id="UP000694843">
    <property type="component" value="Unplaced"/>
</dbReference>
<dbReference type="AlphaFoldDB" id="A0A8B7NE98"/>
<dbReference type="KEGG" id="hazt:108669141"/>
<evidence type="ECO:0000259" key="2">
    <source>
        <dbReference type="PROSITE" id="PS51194"/>
    </source>
</evidence>
<dbReference type="GO" id="GO:0031490">
    <property type="term" value="F:chromatin DNA binding"/>
    <property type="evidence" value="ECO:0007669"/>
    <property type="project" value="TreeGrafter"/>
</dbReference>
<dbReference type="InterPro" id="IPR039187">
    <property type="entry name" value="SNO_AAA"/>
</dbReference>
<dbReference type="GeneID" id="108669141"/>
<dbReference type="InterPro" id="IPR001650">
    <property type="entry name" value="Helicase_C-like"/>
</dbReference>
<dbReference type="GO" id="GO:0042393">
    <property type="term" value="F:histone binding"/>
    <property type="evidence" value="ECO:0007669"/>
    <property type="project" value="TreeGrafter"/>
</dbReference>
<dbReference type="PANTHER" id="PTHR12706:SF30">
    <property type="entry name" value="PROTEIN STRAWBERRY NOTCH-RELATED"/>
    <property type="match status" value="1"/>
</dbReference>
<evidence type="ECO:0000256" key="1">
    <source>
        <dbReference type="ARBA" id="ARBA00006992"/>
    </source>
</evidence>
<dbReference type="GO" id="GO:0005634">
    <property type="term" value="C:nucleus"/>
    <property type="evidence" value="ECO:0007669"/>
    <property type="project" value="TreeGrafter"/>
</dbReference>